<evidence type="ECO:0000256" key="1">
    <source>
        <dbReference type="SAM" id="MobiDB-lite"/>
    </source>
</evidence>
<dbReference type="AlphaFoldDB" id="A0A2Z7C5N1"/>
<proteinExistence type="predicted"/>
<feature type="region of interest" description="Disordered" evidence="1">
    <location>
        <begin position="16"/>
        <end position="40"/>
    </location>
</feature>
<gene>
    <name evidence="2" type="ORF">F511_17148</name>
</gene>
<protein>
    <submittedName>
        <fullName evidence="2">Uncharacterized protein</fullName>
    </submittedName>
</protein>
<accession>A0A2Z7C5N1</accession>
<reference evidence="2 3" key="1">
    <citation type="journal article" date="2015" name="Proc. Natl. Acad. Sci. U.S.A.">
        <title>The resurrection genome of Boea hygrometrica: A blueprint for survival of dehydration.</title>
        <authorList>
            <person name="Xiao L."/>
            <person name="Yang G."/>
            <person name="Zhang L."/>
            <person name="Yang X."/>
            <person name="Zhao S."/>
            <person name="Ji Z."/>
            <person name="Zhou Q."/>
            <person name="Hu M."/>
            <person name="Wang Y."/>
            <person name="Chen M."/>
            <person name="Xu Y."/>
            <person name="Jin H."/>
            <person name="Xiao X."/>
            <person name="Hu G."/>
            <person name="Bao F."/>
            <person name="Hu Y."/>
            <person name="Wan P."/>
            <person name="Li L."/>
            <person name="Deng X."/>
            <person name="Kuang T."/>
            <person name="Xiang C."/>
            <person name="Zhu J.K."/>
            <person name="Oliver M.J."/>
            <person name="He Y."/>
        </authorList>
    </citation>
    <scope>NUCLEOTIDE SEQUENCE [LARGE SCALE GENOMIC DNA]</scope>
    <source>
        <strain evidence="3">cv. XS01</strain>
    </source>
</reference>
<organism evidence="2 3">
    <name type="scientific">Dorcoceras hygrometricum</name>
    <dbReference type="NCBI Taxonomy" id="472368"/>
    <lineage>
        <taxon>Eukaryota</taxon>
        <taxon>Viridiplantae</taxon>
        <taxon>Streptophyta</taxon>
        <taxon>Embryophyta</taxon>
        <taxon>Tracheophyta</taxon>
        <taxon>Spermatophyta</taxon>
        <taxon>Magnoliopsida</taxon>
        <taxon>eudicotyledons</taxon>
        <taxon>Gunneridae</taxon>
        <taxon>Pentapetalae</taxon>
        <taxon>asterids</taxon>
        <taxon>lamiids</taxon>
        <taxon>Lamiales</taxon>
        <taxon>Gesneriaceae</taxon>
        <taxon>Didymocarpoideae</taxon>
        <taxon>Trichosporeae</taxon>
        <taxon>Loxocarpinae</taxon>
        <taxon>Dorcoceras</taxon>
    </lineage>
</organism>
<sequence length="301" mass="34753">MKNGLKKMNKTCFRAADEERSAGARRPAGELNNDDVSNQQEATAQTSSWYWKLAIAKRCRLNKSIRQCFAFTLKIQQMACAMIKPAGSHSYLESAGAVVSYWTAKPALTNKEFNSWTFSKANPTADDLAKQFQQQRFSSNDQAVTIQQQRKFSRGDFIFSTKKLEFLDAKQYFCTGNFTSESRRDLSRVQGRFRAITVELRENSPHHFEIHSETSDKLPRYFEILSQKNIRILSQSSAQATNQQVRDLGRIRAIELLPDFVQTAGFVLPAFRLRSVHVKSNFEYKNEEQVEEEEQEQFWGW</sequence>
<dbReference type="Proteomes" id="UP000250235">
    <property type="component" value="Unassembled WGS sequence"/>
</dbReference>
<evidence type="ECO:0000313" key="3">
    <source>
        <dbReference type="Proteomes" id="UP000250235"/>
    </source>
</evidence>
<dbReference type="EMBL" id="KQ999381">
    <property type="protein sequence ID" value="KZV41779.1"/>
    <property type="molecule type" value="Genomic_DNA"/>
</dbReference>
<keyword evidence="3" id="KW-1185">Reference proteome</keyword>
<evidence type="ECO:0000313" key="2">
    <source>
        <dbReference type="EMBL" id="KZV41779.1"/>
    </source>
</evidence>
<name>A0A2Z7C5N1_9LAMI</name>